<comment type="caution">
    <text evidence="1">The sequence shown here is derived from an EMBL/GenBank/DDBJ whole genome shotgun (WGS) entry which is preliminary data.</text>
</comment>
<reference evidence="1 2" key="1">
    <citation type="submission" date="2013-02" db="EMBL/GenBank/DDBJ databases">
        <authorList>
            <person name="Harkins D.M."/>
            <person name="Durkin A.S."/>
            <person name="Brinkac L.M."/>
            <person name="Haft D.H."/>
            <person name="Selengut J.D."/>
            <person name="Sanka R."/>
            <person name="DePew J."/>
            <person name="Purushe J."/>
            <person name="Tulsiani S.M."/>
            <person name="Graham G.C."/>
            <person name="Burns M.-A."/>
            <person name="Dohnt M.F."/>
            <person name="Smythe L.D."/>
            <person name="McKay D.B."/>
            <person name="Craig S.B."/>
            <person name="Vinetz J.M."/>
            <person name="Sutton G.G."/>
            <person name="Nierman W.C."/>
            <person name="Fouts D.E."/>
        </authorList>
    </citation>
    <scope>NUCLEOTIDE SEQUENCE [LARGE SCALE GENOMIC DNA]</scope>
    <source>
        <strain evidence="1 2">LT2050</strain>
    </source>
</reference>
<gene>
    <name evidence="1" type="ORF">LEP1GSC150_2154</name>
</gene>
<dbReference type="AlphaFoldDB" id="M3H7Z0"/>
<sequence length="46" mass="5477">MTVWTGKFLFGIRSSNHSDLLNLFWKIIHKIFLLEKLNVFKSNLLL</sequence>
<dbReference type="EMBL" id="AFMD02000411">
    <property type="protein sequence ID" value="EMG20464.1"/>
    <property type="molecule type" value="Genomic_DNA"/>
</dbReference>
<proteinExistence type="predicted"/>
<dbReference type="Proteomes" id="UP000011778">
    <property type="component" value="Unassembled WGS sequence"/>
</dbReference>
<accession>M3H7Z0</accession>
<protein>
    <submittedName>
        <fullName evidence="1">Uncharacterized protein</fullName>
    </submittedName>
</protein>
<organism evidence="1 2">
    <name type="scientific">Leptospira interrogans serovar Copenhageni str. LT2050</name>
    <dbReference type="NCBI Taxonomy" id="1001598"/>
    <lineage>
        <taxon>Bacteria</taxon>
        <taxon>Pseudomonadati</taxon>
        <taxon>Spirochaetota</taxon>
        <taxon>Spirochaetia</taxon>
        <taxon>Leptospirales</taxon>
        <taxon>Leptospiraceae</taxon>
        <taxon>Leptospira</taxon>
    </lineage>
</organism>
<evidence type="ECO:0000313" key="2">
    <source>
        <dbReference type="Proteomes" id="UP000011778"/>
    </source>
</evidence>
<evidence type="ECO:0000313" key="1">
    <source>
        <dbReference type="EMBL" id="EMG20464.1"/>
    </source>
</evidence>
<name>M3H7Z0_LEPIT</name>